<evidence type="ECO:0000256" key="2">
    <source>
        <dbReference type="ARBA" id="ARBA00022723"/>
    </source>
</evidence>
<dbReference type="InterPro" id="IPR003819">
    <property type="entry name" value="TauD/TfdA-like"/>
</dbReference>
<dbReference type="GO" id="GO:0046872">
    <property type="term" value="F:metal ion binding"/>
    <property type="evidence" value="ECO:0007669"/>
    <property type="project" value="UniProtKB-KW"/>
</dbReference>
<protein>
    <submittedName>
        <fullName evidence="7">Alpha-ketoglutarate-dependent taurine dioxygenase</fullName>
    </submittedName>
</protein>
<keyword evidence="2" id="KW-0479">Metal-binding</keyword>
<keyword evidence="3 7" id="KW-0223">Dioxygenase</keyword>
<evidence type="ECO:0000313" key="7">
    <source>
        <dbReference type="EMBL" id="GGZ93240.1"/>
    </source>
</evidence>
<evidence type="ECO:0000259" key="6">
    <source>
        <dbReference type="Pfam" id="PF02668"/>
    </source>
</evidence>
<keyword evidence="4" id="KW-0560">Oxidoreductase</keyword>
<dbReference type="Gene3D" id="3.60.130.10">
    <property type="entry name" value="Clavaminate synthase-like"/>
    <property type="match status" value="1"/>
</dbReference>
<dbReference type="AlphaFoldDB" id="A0A918RAZ8"/>
<feature type="domain" description="TauD/TfdA-like" evidence="6">
    <location>
        <begin position="24"/>
        <end position="292"/>
    </location>
</feature>
<organism evidence="7 8">
    <name type="scientific">Novosphingobium arvoryzae</name>
    <dbReference type="NCBI Taxonomy" id="1256514"/>
    <lineage>
        <taxon>Bacteria</taxon>
        <taxon>Pseudomonadati</taxon>
        <taxon>Pseudomonadota</taxon>
        <taxon>Alphaproteobacteria</taxon>
        <taxon>Sphingomonadales</taxon>
        <taxon>Sphingomonadaceae</taxon>
        <taxon>Novosphingobium</taxon>
    </lineage>
</organism>
<sequence length="299" mass="33227">MREVRLSPSGGFDNAARDYRHITVQPIAAAMGAEVVGVALRDLPDAGLAELQDALWRHKMVFLRHQHLTHAEHEAFAARWGAFAPDAYTHGVPGHPHVQPVIKEADHRSKGLFGSGWHTDSPFLPEPPGVTILRSVQIPPYGGDTVWANCALAWRMLSPTMQTMLAPLKVRMSARNNAFTQKLADGKELSFASDEAREAAFTGTGHPLVRTHPVTGEQALFVDEVYAVGIDGLTSAEARPLLEFLIQHITQHHFTCRLRWDEGMVAMWDNRTALHLAANDYDGYRREMYRTTLAGERPS</sequence>
<dbReference type="GO" id="GO:0016706">
    <property type="term" value="F:2-oxoglutarate-dependent dioxygenase activity"/>
    <property type="evidence" value="ECO:0007669"/>
    <property type="project" value="TreeGrafter"/>
</dbReference>
<comment type="caution">
    <text evidence="7">The sequence shown here is derived from an EMBL/GenBank/DDBJ whole genome shotgun (WGS) entry which is preliminary data.</text>
</comment>
<evidence type="ECO:0000313" key="8">
    <source>
        <dbReference type="Proteomes" id="UP000634139"/>
    </source>
</evidence>
<reference evidence="7" key="2">
    <citation type="submission" date="2020-09" db="EMBL/GenBank/DDBJ databases">
        <authorList>
            <person name="Sun Q."/>
            <person name="Kim S."/>
        </authorList>
    </citation>
    <scope>NUCLEOTIDE SEQUENCE</scope>
    <source>
        <strain evidence="7">KCTC 32422</strain>
    </source>
</reference>
<accession>A0A918RAZ8</accession>
<evidence type="ECO:0000256" key="5">
    <source>
        <dbReference type="ARBA" id="ARBA00023004"/>
    </source>
</evidence>
<name>A0A918RAZ8_9SPHN</name>
<dbReference type="PANTHER" id="PTHR30468:SF1">
    <property type="entry name" value="ALPHA-KETOGLUTARATE-DEPENDENT SULFONATE DIOXYGENASE"/>
    <property type="match status" value="1"/>
</dbReference>
<reference evidence="7" key="1">
    <citation type="journal article" date="2014" name="Int. J. Syst. Evol. Microbiol.">
        <title>Complete genome sequence of Corynebacterium casei LMG S-19264T (=DSM 44701T), isolated from a smear-ripened cheese.</title>
        <authorList>
            <consortium name="US DOE Joint Genome Institute (JGI-PGF)"/>
            <person name="Walter F."/>
            <person name="Albersmeier A."/>
            <person name="Kalinowski J."/>
            <person name="Ruckert C."/>
        </authorList>
    </citation>
    <scope>NUCLEOTIDE SEQUENCE</scope>
    <source>
        <strain evidence="7">KCTC 32422</strain>
    </source>
</reference>
<dbReference type="Pfam" id="PF02668">
    <property type="entry name" value="TauD"/>
    <property type="match status" value="1"/>
</dbReference>
<dbReference type="InterPro" id="IPR051323">
    <property type="entry name" value="AtsK-like"/>
</dbReference>
<evidence type="ECO:0000256" key="4">
    <source>
        <dbReference type="ARBA" id="ARBA00023002"/>
    </source>
</evidence>
<dbReference type="GO" id="GO:0005737">
    <property type="term" value="C:cytoplasm"/>
    <property type="evidence" value="ECO:0007669"/>
    <property type="project" value="TreeGrafter"/>
</dbReference>
<dbReference type="EMBL" id="BMZD01000002">
    <property type="protein sequence ID" value="GGZ93240.1"/>
    <property type="molecule type" value="Genomic_DNA"/>
</dbReference>
<dbReference type="PANTHER" id="PTHR30468">
    <property type="entry name" value="ALPHA-KETOGLUTARATE-DEPENDENT SULFONATE DIOXYGENASE"/>
    <property type="match status" value="1"/>
</dbReference>
<comment type="similarity">
    <text evidence="1">Belongs to the TfdA dioxygenase family.</text>
</comment>
<evidence type="ECO:0000256" key="3">
    <source>
        <dbReference type="ARBA" id="ARBA00022964"/>
    </source>
</evidence>
<dbReference type="InterPro" id="IPR042098">
    <property type="entry name" value="TauD-like_sf"/>
</dbReference>
<keyword evidence="5" id="KW-0408">Iron</keyword>
<dbReference type="SUPFAM" id="SSF51197">
    <property type="entry name" value="Clavaminate synthase-like"/>
    <property type="match status" value="1"/>
</dbReference>
<evidence type="ECO:0000256" key="1">
    <source>
        <dbReference type="ARBA" id="ARBA00005896"/>
    </source>
</evidence>
<dbReference type="Proteomes" id="UP000634139">
    <property type="component" value="Unassembled WGS sequence"/>
</dbReference>
<keyword evidence="8" id="KW-1185">Reference proteome</keyword>
<gene>
    <name evidence="7" type="primary">tauD</name>
    <name evidence="7" type="ORF">GCM10011617_11300</name>
</gene>
<dbReference type="RefSeq" id="WP_189539446.1">
    <property type="nucleotide sequence ID" value="NZ_BMZD01000002.1"/>
</dbReference>
<proteinExistence type="inferred from homology"/>